<sequence length="172" mass="19340">MNRDQQKAVGLVELLATLMVLAILMAVAIPSFSSHMQRTQQTTHVNELLTALHFSRAEAVTRRTTVSLCEGIDDCGTRRWENQLIIFADHNHNGRIDEGEPILRTVRIAPAYSWHWSNFRSRSHISFKPNGMTHSLNGTFTLCRETTAVRSIVVNVAGRARLDTPDDNANCE</sequence>
<dbReference type="Gene3D" id="3.55.40.10">
    <property type="entry name" value="minor pseudopilin epsh domain"/>
    <property type="match status" value="1"/>
</dbReference>
<evidence type="ECO:0000256" key="3">
    <source>
        <dbReference type="ARBA" id="ARBA00022475"/>
    </source>
</evidence>
<dbReference type="Pfam" id="PF12019">
    <property type="entry name" value="GspH"/>
    <property type="match status" value="1"/>
</dbReference>
<evidence type="ECO:0000256" key="8">
    <source>
        <dbReference type="ARBA" id="ARBA00023136"/>
    </source>
</evidence>
<evidence type="ECO:0000256" key="6">
    <source>
        <dbReference type="ARBA" id="ARBA00022692"/>
    </source>
</evidence>
<feature type="domain" description="General secretion pathway GspH" evidence="12">
    <location>
        <begin position="45"/>
        <end position="158"/>
    </location>
</feature>
<dbReference type="GO" id="GO:0005886">
    <property type="term" value="C:plasma membrane"/>
    <property type="evidence" value="ECO:0007669"/>
    <property type="project" value="UniProtKB-SubCell"/>
</dbReference>
<dbReference type="InterPro" id="IPR022346">
    <property type="entry name" value="T2SS_GspH"/>
</dbReference>
<accession>F6AGK6</accession>
<keyword evidence="14" id="KW-1185">Reference proteome</keyword>
<evidence type="ECO:0000256" key="5">
    <source>
        <dbReference type="ARBA" id="ARBA00022519"/>
    </source>
</evidence>
<evidence type="ECO:0000256" key="4">
    <source>
        <dbReference type="ARBA" id="ARBA00022481"/>
    </source>
</evidence>
<evidence type="ECO:0000256" key="7">
    <source>
        <dbReference type="ARBA" id="ARBA00022989"/>
    </source>
</evidence>
<dbReference type="EMBL" id="CP002727">
    <property type="protein sequence ID" value="AEF23777.1"/>
    <property type="molecule type" value="Genomic_DNA"/>
</dbReference>
<dbReference type="KEGG" id="pfv:Psefu_3821"/>
<name>F6AGK6_PSEF1</name>
<reference evidence="13 14" key="1">
    <citation type="submission" date="2011-04" db="EMBL/GenBank/DDBJ databases">
        <title>Complete sequence of Pseudomonas fulva 12-X.</title>
        <authorList>
            <consortium name="US DOE Joint Genome Institute"/>
            <person name="Lucas S."/>
            <person name="Han J."/>
            <person name="Lapidus A."/>
            <person name="Cheng J.-F."/>
            <person name="Goodwin L."/>
            <person name="Pitluck S."/>
            <person name="Peters L."/>
            <person name="Mikhailova N."/>
            <person name="Pagani I."/>
            <person name="Davenport K."/>
            <person name="Han C."/>
            <person name="Tapia R."/>
            <person name="Land M."/>
            <person name="Hauser L."/>
            <person name="Kyrpides N."/>
            <person name="Ivanova N."/>
            <person name="Pagani I."/>
            <person name="Lcollab F.I."/>
            <person name="Woyke T."/>
        </authorList>
    </citation>
    <scope>NUCLEOTIDE SEQUENCE [LARGE SCALE GENOMIC DNA]</scope>
    <source>
        <strain evidence="14">12-X</strain>
    </source>
</reference>
<dbReference type="InterPro" id="IPR045584">
    <property type="entry name" value="Pilin-like"/>
</dbReference>
<dbReference type="SUPFAM" id="SSF54523">
    <property type="entry name" value="Pili subunits"/>
    <property type="match status" value="1"/>
</dbReference>
<comment type="similarity">
    <text evidence="9">Belongs to the GSP H family.</text>
</comment>
<dbReference type="Proteomes" id="UP000000686">
    <property type="component" value="Chromosome"/>
</dbReference>
<dbReference type="AlphaFoldDB" id="F6AGK6"/>
<evidence type="ECO:0000256" key="9">
    <source>
        <dbReference type="ARBA" id="ARBA00025772"/>
    </source>
</evidence>
<keyword evidence="3" id="KW-1003">Cell membrane</keyword>
<keyword evidence="5" id="KW-0997">Cell inner membrane</keyword>
<proteinExistence type="inferred from homology"/>
<gene>
    <name evidence="13" type="ordered locus">Psefu_3821</name>
</gene>
<keyword evidence="8 11" id="KW-0472">Membrane</keyword>
<keyword evidence="4" id="KW-0488">Methylation</keyword>
<evidence type="ECO:0000313" key="13">
    <source>
        <dbReference type="EMBL" id="AEF23777.1"/>
    </source>
</evidence>
<dbReference type="RefSeq" id="WP_013792900.1">
    <property type="nucleotide sequence ID" value="NC_015556.1"/>
</dbReference>
<evidence type="ECO:0000256" key="2">
    <source>
        <dbReference type="ARBA" id="ARBA00021549"/>
    </source>
</evidence>
<evidence type="ECO:0000256" key="1">
    <source>
        <dbReference type="ARBA" id="ARBA00004377"/>
    </source>
</evidence>
<dbReference type="GO" id="GO:0015628">
    <property type="term" value="P:protein secretion by the type II secretion system"/>
    <property type="evidence" value="ECO:0007669"/>
    <property type="project" value="InterPro"/>
</dbReference>
<keyword evidence="7 11" id="KW-1133">Transmembrane helix</keyword>
<dbReference type="HOGENOM" id="CLU_084761_4_0_6"/>
<organism evidence="13 14">
    <name type="scientific">Pseudomonas fulva (strain 12-X)</name>
    <dbReference type="NCBI Taxonomy" id="743720"/>
    <lineage>
        <taxon>Bacteria</taxon>
        <taxon>Pseudomonadati</taxon>
        <taxon>Pseudomonadota</taxon>
        <taxon>Gammaproteobacteria</taxon>
        <taxon>Pseudomonadales</taxon>
        <taxon>Pseudomonadaceae</taxon>
        <taxon>Pseudomonas</taxon>
    </lineage>
</organism>
<keyword evidence="6 11" id="KW-0812">Transmembrane</keyword>
<dbReference type="GO" id="GO:0015627">
    <property type="term" value="C:type II protein secretion system complex"/>
    <property type="evidence" value="ECO:0007669"/>
    <property type="project" value="InterPro"/>
</dbReference>
<evidence type="ECO:0000256" key="10">
    <source>
        <dbReference type="ARBA" id="ARBA00030775"/>
    </source>
</evidence>
<dbReference type="OrthoDB" id="7029581at2"/>
<feature type="transmembrane region" description="Helical" evidence="11">
    <location>
        <begin position="12"/>
        <end position="32"/>
    </location>
</feature>
<dbReference type="eggNOG" id="COG4970">
    <property type="taxonomic scope" value="Bacteria"/>
</dbReference>
<evidence type="ECO:0000256" key="11">
    <source>
        <dbReference type="SAM" id="Phobius"/>
    </source>
</evidence>
<protein>
    <recommendedName>
        <fullName evidence="2">Type II secretion system protein H</fullName>
    </recommendedName>
    <alternativeName>
        <fullName evidence="10">General secretion pathway protein H</fullName>
    </alternativeName>
</protein>
<evidence type="ECO:0000259" key="12">
    <source>
        <dbReference type="Pfam" id="PF12019"/>
    </source>
</evidence>
<evidence type="ECO:0000313" key="14">
    <source>
        <dbReference type="Proteomes" id="UP000000686"/>
    </source>
</evidence>
<comment type="subcellular location">
    <subcellularLocation>
        <location evidence="1">Cell inner membrane</location>
        <topology evidence="1">Single-pass membrane protein</topology>
    </subcellularLocation>
</comment>
<dbReference type="STRING" id="743720.Psefu_3821"/>